<feature type="region of interest" description="Disordered" evidence="1">
    <location>
        <begin position="418"/>
        <end position="476"/>
    </location>
</feature>
<feature type="compositionally biased region" description="Polar residues" evidence="1">
    <location>
        <begin position="780"/>
        <end position="792"/>
    </location>
</feature>
<evidence type="ECO:0000313" key="2">
    <source>
        <dbReference type="EMBL" id="CDJ49833.1"/>
    </source>
</evidence>
<feature type="compositionally biased region" description="Polar residues" evidence="1">
    <location>
        <begin position="1178"/>
        <end position="1189"/>
    </location>
</feature>
<feature type="region of interest" description="Disordered" evidence="1">
    <location>
        <begin position="1058"/>
        <end position="1202"/>
    </location>
</feature>
<accession>U6LKP1</accession>
<reference evidence="2" key="2">
    <citation type="submission" date="2013-10" db="EMBL/GenBank/DDBJ databases">
        <authorList>
            <person name="Aslett M."/>
        </authorList>
    </citation>
    <scope>NUCLEOTIDE SEQUENCE [LARGE SCALE GENOMIC DNA]</scope>
    <source>
        <strain evidence="2">Houghton</strain>
    </source>
</reference>
<evidence type="ECO:0000256" key="1">
    <source>
        <dbReference type="SAM" id="MobiDB-lite"/>
    </source>
</evidence>
<reference evidence="2" key="1">
    <citation type="submission" date="2013-10" db="EMBL/GenBank/DDBJ databases">
        <title>Genomic analysis of the causative agents of coccidiosis in chickens.</title>
        <authorList>
            <person name="Reid A.J."/>
            <person name="Blake D."/>
            <person name="Billington K."/>
            <person name="Browne H."/>
            <person name="Dunn M."/>
            <person name="Hung S."/>
            <person name="Kawahara F."/>
            <person name="Miranda-Saavedra D."/>
            <person name="Mourier T."/>
            <person name="Nagra H."/>
            <person name="Otto T.D."/>
            <person name="Rawlings N."/>
            <person name="Sanchez A."/>
            <person name="Sanders M."/>
            <person name="Subramaniam C."/>
            <person name="Tay Y."/>
            <person name="Dear P."/>
            <person name="Doerig C."/>
            <person name="Gruber A."/>
            <person name="Parkinson J."/>
            <person name="Shirley M."/>
            <person name="Wan K.L."/>
            <person name="Berriman M."/>
            <person name="Tomley F."/>
            <person name="Pain A."/>
        </authorList>
    </citation>
    <scope>NUCLEOTIDE SEQUENCE [LARGE SCALE GENOMIC DNA]</scope>
    <source>
        <strain evidence="2">Houghton</strain>
    </source>
</reference>
<dbReference type="PANTHER" id="PTHR22538:SF0">
    <property type="entry name" value="CILIA- AND FLAGELLA-ASSOCIATED PROTEIN 74"/>
    <property type="match status" value="1"/>
</dbReference>
<gene>
    <name evidence="2" type="ORF">EBH_0070570</name>
</gene>
<keyword evidence="3" id="KW-1185">Reference proteome</keyword>
<dbReference type="EMBL" id="HG711880">
    <property type="protein sequence ID" value="CDJ49833.1"/>
    <property type="molecule type" value="Genomic_DNA"/>
</dbReference>
<name>U6LKP1_9EIME</name>
<feature type="region of interest" description="Disordered" evidence="1">
    <location>
        <begin position="75"/>
        <end position="94"/>
    </location>
</feature>
<feature type="compositionally biased region" description="Basic and acidic residues" evidence="1">
    <location>
        <begin position="1619"/>
        <end position="1635"/>
    </location>
</feature>
<protein>
    <recommendedName>
        <fullName evidence="4">Flagellar associated, related protein</fullName>
    </recommendedName>
</protein>
<feature type="compositionally biased region" description="Basic and acidic residues" evidence="1">
    <location>
        <begin position="418"/>
        <end position="427"/>
    </location>
</feature>
<feature type="region of interest" description="Disordered" evidence="1">
    <location>
        <begin position="774"/>
        <end position="839"/>
    </location>
</feature>
<dbReference type="Pfam" id="PF24771">
    <property type="entry name" value="Ig_CFAP74_1st"/>
    <property type="match status" value="1"/>
</dbReference>
<feature type="region of interest" description="Disordered" evidence="1">
    <location>
        <begin position="122"/>
        <end position="154"/>
    </location>
</feature>
<dbReference type="Gene3D" id="2.60.40.10">
    <property type="entry name" value="Immunoglobulins"/>
    <property type="match status" value="1"/>
</dbReference>
<feature type="compositionally biased region" description="Basic and acidic residues" evidence="1">
    <location>
        <begin position="1112"/>
        <end position="1122"/>
    </location>
</feature>
<evidence type="ECO:0008006" key="4">
    <source>
        <dbReference type="Google" id="ProtNLM"/>
    </source>
</evidence>
<feature type="region of interest" description="Disordered" evidence="1">
    <location>
        <begin position="326"/>
        <end position="361"/>
    </location>
</feature>
<dbReference type="OrthoDB" id="545169at2759"/>
<proteinExistence type="predicted"/>
<feature type="compositionally biased region" description="Basic and acidic residues" evidence="1">
    <location>
        <begin position="1133"/>
        <end position="1145"/>
    </location>
</feature>
<evidence type="ECO:0000313" key="3">
    <source>
        <dbReference type="Proteomes" id="UP000030750"/>
    </source>
</evidence>
<feature type="compositionally biased region" description="Basic and acidic residues" evidence="1">
    <location>
        <begin position="81"/>
        <end position="92"/>
    </location>
</feature>
<sequence length="1747" mass="188776">MHLYPRALEIAHLTKVARQANTAFDETGPAANKIRRLRRQIAAEDRELQRQQRARSCSIVQQIVREEWAADQAEAKATSAKRSDDFAQKQEPCKASCVRRSAGTKGGVAKLRATLSFDPHAAGRAQKQNVSAKPLRGVASSTARPDEEAAHTKYPPLRKRSLSVFEQKKIEKALQAQQQAILEGTPQRIAGRVYSGPSFRCSPSEVTFKAFEAGRVYTQDVEVTNVSLGFSTFRVLPLPEDVEGIISVAFEAPGRMSAGRSTRIQVTFNPKKEEDLQTEIFLLSPTGPQSLPVICSRKRSVLSFRPHKLSPQALLKSLHTLGAPARGSGAGVCEPSIKKPERENSVISGGEKVRRSRREKASAEKEVKDGILYLSAGDIQLGEVAAVRFRLSNTGSLGTAYRLFPVSPEGQREPLEVDAFSDQRSRQPSDAAASTKDLPEESALEGRSAEDPAVSSPAELSSAENLGDESNACHPREDLRGLTASGWLEALQGEAVVLAQRLRISDNQNTHAWTRILSTGLGSLLESRTERDRLEGSSTAAPLQLSLHSTLVKNAAGELDALQTQEITIVHAPTRTGRFHEDVVVVVDGQCVLPPVCMDAPLHDLGICVPDRGYRQHFQVTSSSTLTRTLQVVSPEVEEGILWVEPRCSFVQPKGVASLTAHLCLSFAFFDRHPEYVQPLPPSIAKTNLKSVAFKIPIQIRASDQILCAETAITGVLTELHLRLSRSALNFGRSENTTRRMQLIKVHNPSLLIASFGFRSSDRALRVLEPPHFSDLNGGINRQQTSKNSQDNHLPAPGINCSVPPQDLSGAVEPANDPVSKEETATPQCSSDLPEIPVGDWQETQTLPPFLALRQPQETDSKTWDDLHQYLPRLDCGGTGMLLPGETRTFAVVLDPTELRFDAHALQLATGKAVEREGELRMRVLLASQAAYEVKIPWSVTLVESPVAILPAPTLMFPTIPVGQRSSATLELKLLASQLALGRVDIDGSPKQSTFPESSIKENTQFTAALVEVQQPPLSLSGLSITPTRILLYSKRRCASLFICFNPTNEYMQVLQQAPPAGEAQEADSDVGKSPPLPNVEETARTGPQQAGGTQNGEKSPSQATASSGSAKGREGAKKSVKADGVSPVDSKAATEKRPQKDAKPKQTKPSLKSGGSIGEEEAASVYPSEDNAEAAGNGNSVGTASATEGCNDATAPVRERSNGTAIRATLLNMAKAGGARWTSLEEDGGGDFFAFDDPRAFHHSRWLIPLKIWRLTPKQVDAFLVGKEMDPPHLSVCETSQSFIEKFVADLTLQSARTRITIPLSGSGIQQTVDVVPFQTAYDMGAVLCTPQVKGATCASSTSYTVSLRNKTSTPLAFTLAPKQSLYPQLDCAKAGTGLNCFSCDLQQGVILGLSSVELVFHFRPQRPEGWLRGDFELTLATDGHASRVLSFFGLATANPIYVTLPSQRGESVCPPREATACSLHEGSSRHSSSSKCCCNGSVESKDFEEALRLGNTCLACCMELLPRLSAERSLLCPEELDSPWNRTVADEGNPTPKGKGQNLPHQQAQQAGSDSGSEKKRGELQQSQQVLHVRFGPSSRGGCLEEPDECPSRTQGDKSVRDSGNQKQPTRSPPQSGRDEKPKGDTGPPKEDADLIIENDVTRTIVVAGAWSPGRQGLPPYASVKGKPQQMVRGLACSFVSDGHIINANLLTTEERIRDVLSHLPTDILKQQEATATARLLYRGATGGGSPQSQEVAVIRLSAPL</sequence>
<feature type="compositionally biased region" description="Polar residues" evidence="1">
    <location>
        <begin position="1086"/>
        <end position="1110"/>
    </location>
</feature>
<dbReference type="Proteomes" id="UP000030750">
    <property type="component" value="Unassembled WGS sequence"/>
</dbReference>
<dbReference type="PANTHER" id="PTHR22538">
    <property type="entry name" value="CILIA- AND FLAGELLA-ASSOCIATED PROTEIN 74"/>
    <property type="match status" value="1"/>
</dbReference>
<feature type="region of interest" description="Disordered" evidence="1">
    <location>
        <begin position="1526"/>
        <end position="1635"/>
    </location>
</feature>
<feature type="compositionally biased region" description="Polar residues" evidence="1">
    <location>
        <begin position="1604"/>
        <end position="1617"/>
    </location>
</feature>
<dbReference type="InterPro" id="IPR013783">
    <property type="entry name" value="Ig-like_fold"/>
</dbReference>
<organism evidence="2 3">
    <name type="scientific">Eimeria brunetti</name>
    <dbReference type="NCBI Taxonomy" id="51314"/>
    <lineage>
        <taxon>Eukaryota</taxon>
        <taxon>Sar</taxon>
        <taxon>Alveolata</taxon>
        <taxon>Apicomplexa</taxon>
        <taxon>Conoidasida</taxon>
        <taxon>Coccidia</taxon>
        <taxon>Eucoccidiorida</taxon>
        <taxon>Eimeriorina</taxon>
        <taxon>Eimeriidae</taxon>
        <taxon>Eimeria</taxon>
    </lineage>
</organism>
<dbReference type="VEuPathDB" id="ToxoDB:EBH_0070570"/>